<evidence type="ECO:0000256" key="1">
    <source>
        <dbReference type="SAM" id="MobiDB-lite"/>
    </source>
</evidence>
<gene>
    <name evidence="2" type="ORF">MAM_03707</name>
</gene>
<accession>A0A0B2WWZ7</accession>
<name>A0A0B2WWZ7_METAS</name>
<organism evidence="2 3">
    <name type="scientific">Metarhizium album (strain ARSEF 1941)</name>
    <dbReference type="NCBI Taxonomy" id="1081103"/>
    <lineage>
        <taxon>Eukaryota</taxon>
        <taxon>Fungi</taxon>
        <taxon>Dikarya</taxon>
        <taxon>Ascomycota</taxon>
        <taxon>Pezizomycotina</taxon>
        <taxon>Sordariomycetes</taxon>
        <taxon>Hypocreomycetidae</taxon>
        <taxon>Hypocreales</taxon>
        <taxon>Clavicipitaceae</taxon>
        <taxon>Metarhizium</taxon>
    </lineage>
</organism>
<keyword evidence="3" id="KW-1185">Reference proteome</keyword>
<comment type="caution">
    <text evidence="2">The sequence shown here is derived from an EMBL/GenBank/DDBJ whole genome shotgun (WGS) entry which is preliminary data.</text>
</comment>
<evidence type="ECO:0000313" key="3">
    <source>
        <dbReference type="Proteomes" id="UP000030816"/>
    </source>
</evidence>
<protein>
    <submittedName>
        <fullName evidence="2">GTP-binding protein 2</fullName>
    </submittedName>
</protein>
<dbReference type="GeneID" id="63738162"/>
<dbReference type="EMBL" id="AZHE01000007">
    <property type="protein sequence ID" value="KHN98583.1"/>
    <property type="molecule type" value="Genomic_DNA"/>
</dbReference>
<reference evidence="2 3" key="1">
    <citation type="journal article" date="2014" name="Proc. Natl. Acad. Sci. U.S.A.">
        <title>Trajectory and genomic determinants of fungal-pathogen speciation and host adaptation.</title>
        <authorList>
            <person name="Hu X."/>
            <person name="Xiao G."/>
            <person name="Zheng P."/>
            <person name="Shang Y."/>
            <person name="Su Y."/>
            <person name="Zhang X."/>
            <person name="Liu X."/>
            <person name="Zhan S."/>
            <person name="St Leger R.J."/>
            <person name="Wang C."/>
        </authorList>
    </citation>
    <scope>NUCLEOTIDE SEQUENCE [LARGE SCALE GENOMIC DNA]</scope>
    <source>
        <strain evidence="2 3">ARSEF 1941</strain>
    </source>
</reference>
<dbReference type="Proteomes" id="UP000030816">
    <property type="component" value="Unassembled WGS sequence"/>
</dbReference>
<feature type="region of interest" description="Disordered" evidence="1">
    <location>
        <begin position="195"/>
        <end position="227"/>
    </location>
</feature>
<dbReference type="AlphaFoldDB" id="A0A0B2WWZ7"/>
<dbReference type="HOGENOM" id="CLU_1111610_0_0_1"/>
<dbReference type="RefSeq" id="XP_040679649.1">
    <property type="nucleotide sequence ID" value="XM_040822506.1"/>
</dbReference>
<sequence length="250" mass="27318">MSTTKQPEKFSQTVCPQGVHGANQPIFTVPASGNLPRQERLKHLTTQLLWRLQQSSPYHATSSKELSMPRLPDDSIDSSSSIRLEPLIPGLEESRGALYEIGVSDDGTLVGLTRDEVAESISTLRVMAASLGCTVDVVRMVVVGNCEWEEVASSVRDGDQEANPVTKEGKLWVAEALITPYLGLLDISDTEYRRSGQSMTKTSGTDRTTPGPQQVAVPSRGSSATQSDPYWSHYVRQIEFTGHLVDWNSG</sequence>
<evidence type="ECO:0000313" key="2">
    <source>
        <dbReference type="EMBL" id="KHN98583.1"/>
    </source>
</evidence>
<feature type="compositionally biased region" description="Polar residues" evidence="1">
    <location>
        <begin position="195"/>
        <end position="212"/>
    </location>
</feature>
<proteinExistence type="predicted"/>
<dbReference type="OrthoDB" id="5342685at2759"/>